<dbReference type="Proteomes" id="UP000006755">
    <property type="component" value="Unassembled WGS sequence"/>
</dbReference>
<dbReference type="GO" id="GO:0006935">
    <property type="term" value="P:chemotaxis"/>
    <property type="evidence" value="ECO:0007669"/>
    <property type="project" value="InterPro"/>
</dbReference>
<name>K2JLK7_9GAMM</name>
<keyword evidence="8" id="KW-0175">Coiled coil</keyword>
<feature type="transmembrane region" description="Helical" evidence="9">
    <location>
        <begin position="81"/>
        <end position="105"/>
    </location>
</feature>
<keyword evidence="4 9" id="KW-0472">Membrane</keyword>
<feature type="transmembrane region" description="Helical" evidence="9">
    <location>
        <begin position="18"/>
        <end position="36"/>
    </location>
</feature>
<evidence type="ECO:0000256" key="8">
    <source>
        <dbReference type="SAM" id="Coils"/>
    </source>
</evidence>
<dbReference type="OrthoDB" id="2489132at2"/>
<keyword evidence="3 9" id="KW-1133">Transmembrane helix</keyword>
<proteinExistence type="inferred from homology"/>
<dbReference type="GO" id="GO:0007165">
    <property type="term" value="P:signal transduction"/>
    <property type="evidence" value="ECO:0007669"/>
    <property type="project" value="UniProtKB-KW"/>
</dbReference>
<evidence type="ECO:0000256" key="4">
    <source>
        <dbReference type="ARBA" id="ARBA00023136"/>
    </source>
</evidence>
<evidence type="ECO:0000256" key="5">
    <source>
        <dbReference type="ARBA" id="ARBA00023224"/>
    </source>
</evidence>
<evidence type="ECO:0000256" key="3">
    <source>
        <dbReference type="ARBA" id="ARBA00022989"/>
    </source>
</evidence>
<evidence type="ECO:0000313" key="11">
    <source>
        <dbReference type="EMBL" id="EKE76183.1"/>
    </source>
</evidence>
<sequence length="501" mass="53237">MPAVSPLESARLHNANRLMLGVMAFYFLFCLYLASWHGQWGQALAFGLPLLAMAAFVRLALGQLPISGPLMAALQMAMVALQIHLAHGLIELHFGVFVTLALLTVYRQIPTLLTGAAVIAVHHLLFCYLQHQGYPVWLFNHMANHWQTVGLHAAYVVVETAVLVLMALQSRQENLQGDVLTEASQAMSLDKGSINLDIQVAPLTPALRGFAQMLGALGAMAKALVTEKDDLGRLNGQLVQKEQDINSQSKAISQALQELAAAIEQMAASASHIADSADQAQAQVGQALAQQQQASLATDQAARASQDMGRQLGTTAGFMDEVNLASAAINKVVDVIAEVADKTNLLALNAAIEAARAGDAGRGFAVVADEVRSLAAQTQQSTGEITNLIKSLQQRVSEAVAAMGHCRSAAQGSEAAAAKVAEQIAASLQALDHSSGHMAQVASATTQQRQVTQEMARGAAHIRSRQERIAEALLELEQLTGLISRQQQAMADQLATLRLPA</sequence>
<keyword evidence="5 7" id="KW-0807">Transducer</keyword>
<dbReference type="RefSeq" id="WP_008483266.1">
    <property type="nucleotide sequence ID" value="NZ_AMRI01000005.1"/>
</dbReference>
<keyword evidence="12" id="KW-1185">Reference proteome</keyword>
<dbReference type="PRINTS" id="PR00260">
    <property type="entry name" value="CHEMTRNSDUCR"/>
</dbReference>
<feature type="transmembrane region" description="Helical" evidence="9">
    <location>
        <begin position="112"/>
        <end position="131"/>
    </location>
</feature>
<evidence type="ECO:0000256" key="6">
    <source>
        <dbReference type="ARBA" id="ARBA00029447"/>
    </source>
</evidence>
<evidence type="ECO:0000259" key="10">
    <source>
        <dbReference type="PROSITE" id="PS50111"/>
    </source>
</evidence>
<evidence type="ECO:0000256" key="7">
    <source>
        <dbReference type="PROSITE-ProRule" id="PRU00284"/>
    </source>
</evidence>
<keyword evidence="2 9" id="KW-0812">Transmembrane</keyword>
<dbReference type="InterPro" id="IPR004090">
    <property type="entry name" value="Chemotax_Me-accpt_rcpt"/>
</dbReference>
<feature type="transmembrane region" description="Helical" evidence="9">
    <location>
        <begin position="151"/>
        <end position="168"/>
    </location>
</feature>
<evidence type="ECO:0000256" key="2">
    <source>
        <dbReference type="ARBA" id="ARBA00022692"/>
    </source>
</evidence>
<dbReference type="SUPFAM" id="SSF58104">
    <property type="entry name" value="Methyl-accepting chemotaxis protein (MCP) signaling domain"/>
    <property type="match status" value="1"/>
</dbReference>
<dbReference type="PANTHER" id="PTHR32089">
    <property type="entry name" value="METHYL-ACCEPTING CHEMOTAXIS PROTEIN MCPB"/>
    <property type="match status" value="1"/>
</dbReference>
<dbReference type="PATRIC" id="fig|745411.4.peg.935"/>
<dbReference type="Pfam" id="PF00015">
    <property type="entry name" value="MCPsignal"/>
    <property type="match status" value="1"/>
</dbReference>
<dbReference type="PANTHER" id="PTHR32089:SF119">
    <property type="entry name" value="METHYL-ACCEPTING CHEMOTAXIS PROTEIN CTPL"/>
    <property type="match status" value="1"/>
</dbReference>
<reference evidence="11 12" key="1">
    <citation type="journal article" date="2012" name="J. Bacteriol.">
        <title>Genome Sequence of Gallaecimonas xiamenensis Type Strain 3-C-1.</title>
        <authorList>
            <person name="Lai Q."/>
            <person name="Wang L."/>
            <person name="Wang W."/>
            <person name="Shao Z."/>
        </authorList>
    </citation>
    <scope>NUCLEOTIDE SEQUENCE [LARGE SCALE GENOMIC DNA]</scope>
    <source>
        <strain evidence="11 12">3-C-1</strain>
    </source>
</reference>
<feature type="coiled-coil region" evidence="8">
    <location>
        <begin position="238"/>
        <end position="265"/>
    </location>
</feature>
<dbReference type="eggNOG" id="COG0840">
    <property type="taxonomic scope" value="Bacteria"/>
</dbReference>
<dbReference type="EMBL" id="AMRI01000005">
    <property type="protein sequence ID" value="EKE76183.1"/>
    <property type="molecule type" value="Genomic_DNA"/>
</dbReference>
<evidence type="ECO:0000256" key="9">
    <source>
        <dbReference type="SAM" id="Phobius"/>
    </source>
</evidence>
<feature type="domain" description="Methyl-accepting transducer" evidence="10">
    <location>
        <begin position="227"/>
        <end position="463"/>
    </location>
</feature>
<protein>
    <submittedName>
        <fullName evidence="11">Methyl-accepting chemotaxis protein</fullName>
    </submittedName>
</protein>
<evidence type="ECO:0000313" key="12">
    <source>
        <dbReference type="Proteomes" id="UP000006755"/>
    </source>
</evidence>
<gene>
    <name evidence="11" type="ORF">B3C1_04725</name>
</gene>
<dbReference type="GO" id="GO:0004888">
    <property type="term" value="F:transmembrane signaling receptor activity"/>
    <property type="evidence" value="ECO:0007669"/>
    <property type="project" value="InterPro"/>
</dbReference>
<dbReference type="STRING" id="745411.B3C1_04725"/>
<dbReference type="PROSITE" id="PS50111">
    <property type="entry name" value="CHEMOTAXIS_TRANSDUC_2"/>
    <property type="match status" value="1"/>
</dbReference>
<dbReference type="AlphaFoldDB" id="K2JLK7"/>
<comment type="subcellular location">
    <subcellularLocation>
        <location evidence="1">Membrane</location>
        <topology evidence="1">Multi-pass membrane protein</topology>
    </subcellularLocation>
</comment>
<dbReference type="SMART" id="SM00283">
    <property type="entry name" value="MA"/>
    <property type="match status" value="1"/>
</dbReference>
<feature type="transmembrane region" description="Helical" evidence="9">
    <location>
        <begin position="43"/>
        <end position="61"/>
    </location>
</feature>
<comment type="similarity">
    <text evidence="6">Belongs to the methyl-accepting chemotaxis (MCP) protein family.</text>
</comment>
<comment type="caution">
    <text evidence="11">The sequence shown here is derived from an EMBL/GenBank/DDBJ whole genome shotgun (WGS) entry which is preliminary data.</text>
</comment>
<accession>K2JLK7</accession>
<organism evidence="11 12">
    <name type="scientific">Gallaecimonas xiamenensis 3-C-1</name>
    <dbReference type="NCBI Taxonomy" id="745411"/>
    <lineage>
        <taxon>Bacteria</taxon>
        <taxon>Pseudomonadati</taxon>
        <taxon>Pseudomonadota</taxon>
        <taxon>Gammaproteobacteria</taxon>
        <taxon>Enterobacterales</taxon>
        <taxon>Gallaecimonadaceae</taxon>
        <taxon>Gallaecimonas</taxon>
    </lineage>
</organism>
<dbReference type="Gene3D" id="1.10.287.950">
    <property type="entry name" value="Methyl-accepting chemotaxis protein"/>
    <property type="match status" value="1"/>
</dbReference>
<dbReference type="InterPro" id="IPR004089">
    <property type="entry name" value="MCPsignal_dom"/>
</dbReference>
<evidence type="ECO:0000256" key="1">
    <source>
        <dbReference type="ARBA" id="ARBA00004141"/>
    </source>
</evidence>
<dbReference type="GO" id="GO:0016020">
    <property type="term" value="C:membrane"/>
    <property type="evidence" value="ECO:0007669"/>
    <property type="project" value="UniProtKB-SubCell"/>
</dbReference>